<comment type="caution">
    <text evidence="2">The sequence shown here is derived from an EMBL/GenBank/DDBJ whole genome shotgun (WGS) entry which is preliminary data.</text>
</comment>
<name>A0ABD0RRM7_CIRMR</name>
<evidence type="ECO:0000256" key="1">
    <source>
        <dbReference type="SAM" id="MobiDB-lite"/>
    </source>
</evidence>
<evidence type="ECO:0008006" key="4">
    <source>
        <dbReference type="Google" id="ProtNLM"/>
    </source>
</evidence>
<feature type="non-terminal residue" evidence="2">
    <location>
        <position position="59"/>
    </location>
</feature>
<keyword evidence="3" id="KW-1185">Reference proteome</keyword>
<feature type="compositionally biased region" description="Low complexity" evidence="1">
    <location>
        <begin position="32"/>
        <end position="43"/>
    </location>
</feature>
<evidence type="ECO:0000313" key="2">
    <source>
        <dbReference type="EMBL" id="KAL0200641.1"/>
    </source>
</evidence>
<reference evidence="2 3" key="1">
    <citation type="submission" date="2024-05" db="EMBL/GenBank/DDBJ databases">
        <title>Genome sequencing and assembly of Indian major carp, Cirrhinus mrigala (Hamilton, 1822).</title>
        <authorList>
            <person name="Mohindra V."/>
            <person name="Chowdhury L.M."/>
            <person name="Lal K."/>
            <person name="Jena J.K."/>
        </authorList>
    </citation>
    <scope>NUCLEOTIDE SEQUENCE [LARGE SCALE GENOMIC DNA]</scope>
    <source>
        <strain evidence="2">CM1030</strain>
        <tissue evidence="2">Blood</tissue>
    </source>
</reference>
<dbReference type="AlphaFoldDB" id="A0ABD0RRM7"/>
<feature type="compositionally biased region" description="Polar residues" evidence="1">
    <location>
        <begin position="45"/>
        <end position="59"/>
    </location>
</feature>
<proteinExistence type="predicted"/>
<accession>A0ABD0RRM7</accession>
<organism evidence="2 3">
    <name type="scientific">Cirrhinus mrigala</name>
    <name type="common">Mrigala</name>
    <dbReference type="NCBI Taxonomy" id="683832"/>
    <lineage>
        <taxon>Eukaryota</taxon>
        <taxon>Metazoa</taxon>
        <taxon>Chordata</taxon>
        <taxon>Craniata</taxon>
        <taxon>Vertebrata</taxon>
        <taxon>Euteleostomi</taxon>
        <taxon>Actinopterygii</taxon>
        <taxon>Neopterygii</taxon>
        <taxon>Teleostei</taxon>
        <taxon>Ostariophysi</taxon>
        <taxon>Cypriniformes</taxon>
        <taxon>Cyprinidae</taxon>
        <taxon>Labeoninae</taxon>
        <taxon>Labeonini</taxon>
        <taxon>Cirrhinus</taxon>
    </lineage>
</organism>
<dbReference type="Proteomes" id="UP001529510">
    <property type="component" value="Unassembled WGS sequence"/>
</dbReference>
<sequence>AVTIDAMTLEQQLAQYAFFSQPSTQTQGVGGLPQLQQNTQLPPVSGSQTQTSVGIDINT</sequence>
<dbReference type="EMBL" id="JAMKFB020000002">
    <property type="protein sequence ID" value="KAL0200641.1"/>
    <property type="molecule type" value="Genomic_DNA"/>
</dbReference>
<evidence type="ECO:0000313" key="3">
    <source>
        <dbReference type="Proteomes" id="UP001529510"/>
    </source>
</evidence>
<feature type="region of interest" description="Disordered" evidence="1">
    <location>
        <begin position="24"/>
        <end position="59"/>
    </location>
</feature>
<protein>
    <recommendedName>
        <fullName evidence="4">TATA-box binding protein</fullName>
    </recommendedName>
</protein>
<gene>
    <name evidence="2" type="ORF">M9458_003828</name>
</gene>
<feature type="non-terminal residue" evidence="2">
    <location>
        <position position="1"/>
    </location>
</feature>